<keyword evidence="9" id="KW-0496">Mitochondrion</keyword>
<dbReference type="EMBL" id="LASV01000206">
    <property type="protein sequence ID" value="KKA21084.1"/>
    <property type="molecule type" value="Genomic_DNA"/>
</dbReference>
<dbReference type="Pfam" id="PF04055">
    <property type="entry name" value="Radical_SAM"/>
    <property type="match status" value="1"/>
</dbReference>
<sequence length="413" mass="47514">MALYLVACLVTLVVLVLAIRIGGWLSRKSPFVPLSVHYMFTRRCNYECGFCFHTEKTCHIESFENMQRGLWMLRRAGMKKINFAGGEPLLYPQLLSKLVAFCKKELGLESVSIVTNGSKLTERFMADAARYIDIIAVLCDSFDEQVNIRIGRGKGAHLAQVQEVAQLCRKYGVKFKINTVVNRYNMHEDMNEHIQALQPTRWKVFQVLVVEGEHDSDKTIRDARRFQITDDEFQQFCDRHSHNKCFVPESNRVMRSSYLILDEYMRFLNKGVGEPTESILDVGVQRALEHVYWDQNSFYERGGIYDWSKEPEGYNNIQFDKADFKKSMYLICIYDSFYPPNALKIILRSDIIQNQVRLHPGTNTISTAVAISDKIFTCLWLDGSADDICNACDRLADPGWIIHSHPANGMQAQ</sequence>
<name>A0A0F4YS54_RASE3</name>
<evidence type="ECO:0000259" key="11">
    <source>
        <dbReference type="PROSITE" id="PS51918"/>
    </source>
</evidence>
<dbReference type="OrthoDB" id="549750at2759"/>
<dbReference type="GO" id="GO:0046872">
    <property type="term" value="F:metal ion binding"/>
    <property type="evidence" value="ECO:0007669"/>
    <property type="project" value="UniProtKB-KW"/>
</dbReference>
<keyword evidence="5" id="KW-0809">Transit peptide</keyword>
<evidence type="ECO:0000256" key="1">
    <source>
        <dbReference type="ARBA" id="ARBA00001966"/>
    </source>
</evidence>
<keyword evidence="2" id="KW-0004">4Fe-4S</keyword>
<dbReference type="AlphaFoldDB" id="A0A0F4YS54"/>
<dbReference type="SFLD" id="SFLDF00318">
    <property type="entry name" value="Viperin"/>
    <property type="match status" value="1"/>
</dbReference>
<dbReference type="RefSeq" id="XP_013327696.1">
    <property type="nucleotide sequence ID" value="XM_013472242.1"/>
</dbReference>
<feature type="chain" id="PRO_5002482115" description="Radical SAM core domain-containing protein" evidence="10">
    <location>
        <begin position="19"/>
        <end position="413"/>
    </location>
</feature>
<feature type="signal peptide" evidence="10">
    <location>
        <begin position="1"/>
        <end position="18"/>
    </location>
</feature>
<evidence type="ECO:0000256" key="4">
    <source>
        <dbReference type="ARBA" id="ARBA00022723"/>
    </source>
</evidence>
<dbReference type="NCBIfam" id="NF038283">
    <property type="entry name" value="viperin_w_prok"/>
    <property type="match status" value="1"/>
</dbReference>
<evidence type="ECO:0000256" key="2">
    <source>
        <dbReference type="ARBA" id="ARBA00022485"/>
    </source>
</evidence>
<feature type="domain" description="Radical SAM core" evidence="11">
    <location>
        <begin position="24"/>
        <end position="239"/>
    </location>
</feature>
<dbReference type="Gene3D" id="3.20.20.70">
    <property type="entry name" value="Aldolase class I"/>
    <property type="match status" value="1"/>
</dbReference>
<evidence type="ECO:0000256" key="5">
    <source>
        <dbReference type="ARBA" id="ARBA00022946"/>
    </source>
</evidence>
<dbReference type="GO" id="GO:0051539">
    <property type="term" value="F:4 iron, 4 sulfur cluster binding"/>
    <property type="evidence" value="ECO:0007669"/>
    <property type="project" value="UniProtKB-KW"/>
</dbReference>
<keyword evidence="13" id="KW-1185">Reference proteome</keyword>
<dbReference type="InterPro" id="IPR007197">
    <property type="entry name" value="rSAM"/>
</dbReference>
<evidence type="ECO:0000313" key="12">
    <source>
        <dbReference type="EMBL" id="KKA21084.1"/>
    </source>
</evidence>
<evidence type="ECO:0000313" key="13">
    <source>
        <dbReference type="Proteomes" id="UP000053958"/>
    </source>
</evidence>
<evidence type="ECO:0000256" key="3">
    <source>
        <dbReference type="ARBA" id="ARBA00022691"/>
    </source>
</evidence>
<dbReference type="InterPro" id="IPR013785">
    <property type="entry name" value="Aldolase_TIM"/>
</dbReference>
<dbReference type="InterPro" id="IPR006638">
    <property type="entry name" value="Elp3/MiaA/NifB-like_rSAM"/>
</dbReference>
<dbReference type="InterPro" id="IPR051196">
    <property type="entry name" value="RSAD2/Viperin_antiviral"/>
</dbReference>
<dbReference type="PANTHER" id="PTHR21339">
    <property type="entry name" value="RADICAL S-ADENOSYL METHIONINE DOMAIN-CONTAINING PROTEIN 2"/>
    <property type="match status" value="1"/>
</dbReference>
<evidence type="ECO:0000256" key="7">
    <source>
        <dbReference type="ARBA" id="ARBA00023014"/>
    </source>
</evidence>
<dbReference type="CDD" id="cd01335">
    <property type="entry name" value="Radical_SAM"/>
    <property type="match status" value="1"/>
</dbReference>
<dbReference type="SFLD" id="SFLDG01088">
    <property type="entry name" value="antiviral_proteins"/>
    <property type="match status" value="1"/>
</dbReference>
<keyword evidence="3" id="KW-0949">S-adenosyl-L-methionine</keyword>
<comment type="cofactor">
    <cofactor evidence="1">
        <name>[4Fe-4S] cluster</name>
        <dbReference type="ChEBI" id="CHEBI:49883"/>
    </cofactor>
</comment>
<dbReference type="PANTHER" id="PTHR21339:SF0">
    <property type="entry name" value="S-ADENOSYLMETHIONINE-DEPENDENT NUCLEOTIDE DEHYDRATASE RSAD2"/>
    <property type="match status" value="1"/>
</dbReference>
<organism evidence="12 13">
    <name type="scientific">Rasamsonia emersonii (strain ATCC 16479 / CBS 393.64 / IMI 116815)</name>
    <dbReference type="NCBI Taxonomy" id="1408163"/>
    <lineage>
        <taxon>Eukaryota</taxon>
        <taxon>Fungi</taxon>
        <taxon>Dikarya</taxon>
        <taxon>Ascomycota</taxon>
        <taxon>Pezizomycotina</taxon>
        <taxon>Eurotiomycetes</taxon>
        <taxon>Eurotiomycetidae</taxon>
        <taxon>Eurotiales</taxon>
        <taxon>Trichocomaceae</taxon>
        <taxon>Rasamsonia</taxon>
    </lineage>
</organism>
<evidence type="ECO:0000256" key="8">
    <source>
        <dbReference type="ARBA" id="ARBA00023118"/>
    </source>
</evidence>
<dbReference type="SFLD" id="SFLDS00029">
    <property type="entry name" value="Radical_SAM"/>
    <property type="match status" value="1"/>
</dbReference>
<dbReference type="GeneID" id="25317224"/>
<accession>A0A0F4YS54</accession>
<keyword evidence="6" id="KW-0408">Iron</keyword>
<dbReference type="GO" id="GO:0003824">
    <property type="term" value="F:catalytic activity"/>
    <property type="evidence" value="ECO:0007669"/>
    <property type="project" value="InterPro"/>
</dbReference>
<dbReference type="GO" id="GO:0051607">
    <property type="term" value="P:defense response to virus"/>
    <property type="evidence" value="ECO:0007669"/>
    <property type="project" value="UniProtKB-KW"/>
</dbReference>
<gene>
    <name evidence="12" type="ORF">T310_4877</name>
</gene>
<reference evidence="12 13" key="1">
    <citation type="submission" date="2015-04" db="EMBL/GenBank/DDBJ databases">
        <authorList>
            <person name="Heijne W.H."/>
            <person name="Fedorova N.D."/>
            <person name="Nierman W.C."/>
            <person name="Vollebregt A.W."/>
            <person name="Zhao Z."/>
            <person name="Wu L."/>
            <person name="Kumar M."/>
            <person name="Stam H."/>
            <person name="van den Berg M.A."/>
            <person name="Pel H.J."/>
        </authorList>
    </citation>
    <scope>NUCLEOTIDE SEQUENCE [LARGE SCALE GENOMIC DNA]</scope>
    <source>
        <strain evidence="12 13">CBS 393.64</strain>
    </source>
</reference>
<evidence type="ECO:0000256" key="6">
    <source>
        <dbReference type="ARBA" id="ARBA00023004"/>
    </source>
</evidence>
<evidence type="ECO:0000256" key="10">
    <source>
        <dbReference type="SAM" id="SignalP"/>
    </source>
</evidence>
<evidence type="ECO:0000256" key="9">
    <source>
        <dbReference type="ARBA" id="ARBA00023128"/>
    </source>
</evidence>
<keyword evidence="10" id="KW-0732">Signal</keyword>
<keyword evidence="4" id="KW-0479">Metal-binding</keyword>
<dbReference type="PROSITE" id="PS51918">
    <property type="entry name" value="RADICAL_SAM"/>
    <property type="match status" value="1"/>
</dbReference>
<proteinExistence type="predicted"/>
<dbReference type="SMART" id="SM00729">
    <property type="entry name" value="Elp3"/>
    <property type="match status" value="1"/>
</dbReference>
<protein>
    <recommendedName>
        <fullName evidence="11">Radical SAM core domain-containing protein</fullName>
    </recommendedName>
</protein>
<comment type="caution">
    <text evidence="12">The sequence shown here is derived from an EMBL/GenBank/DDBJ whole genome shotgun (WGS) entry which is preliminary data.</text>
</comment>
<dbReference type="InterPro" id="IPR058240">
    <property type="entry name" value="rSAM_sf"/>
</dbReference>
<keyword evidence="7" id="KW-0411">Iron-sulfur</keyword>
<dbReference type="STRING" id="1408163.A0A0F4YS54"/>
<dbReference type="SFLD" id="SFLDG01067">
    <property type="entry name" value="SPASM/twitch_domain_containing"/>
    <property type="match status" value="1"/>
</dbReference>
<dbReference type="Proteomes" id="UP000053958">
    <property type="component" value="Unassembled WGS sequence"/>
</dbReference>
<dbReference type="SUPFAM" id="SSF102114">
    <property type="entry name" value="Radical SAM enzymes"/>
    <property type="match status" value="1"/>
</dbReference>
<keyword evidence="8" id="KW-0051">Antiviral defense</keyword>